<proteinExistence type="predicted"/>
<reference evidence="1" key="1">
    <citation type="submission" date="2022-08" db="EMBL/GenBank/DDBJ databases">
        <title>Alicyclobacillus dauci DSM2870, complete genome.</title>
        <authorList>
            <person name="Wang Q."/>
            <person name="Cai R."/>
            <person name="Wang Z."/>
        </authorList>
    </citation>
    <scope>NUCLEOTIDE SEQUENCE</scope>
    <source>
        <strain evidence="1">DSM 28700</strain>
    </source>
</reference>
<dbReference type="Proteomes" id="UP001164803">
    <property type="component" value="Chromosome"/>
</dbReference>
<dbReference type="RefSeq" id="WP_268046161.1">
    <property type="nucleotide sequence ID" value="NZ_CP104064.1"/>
</dbReference>
<gene>
    <name evidence="1" type="ORF">NZD86_08915</name>
</gene>
<keyword evidence="2" id="KW-1185">Reference proteome</keyword>
<dbReference type="InterPro" id="IPR001387">
    <property type="entry name" value="Cro/C1-type_HTH"/>
</dbReference>
<accession>A0ABY6Z6S7</accession>
<name>A0ABY6Z6S7_9BACL</name>
<sequence length="170" mass="19394">MSIQQALRISRTSRGLKQSDLDVPVTQQMISAIEKGTRQMAADLAPHFNRIVDHHAMYFETMREATDGVGPSYLDGPNVDLHRSAVREKCLEELQEAVDAISHFATNKPPGAEGDTHRRKREEHLLQVMDAIQASYMYIGVQCEEYGFSMRAINQKHRKKLESLRYVKSH</sequence>
<organism evidence="1 2">
    <name type="scientific">Alicyclobacillus dauci</name>
    <dbReference type="NCBI Taxonomy" id="1475485"/>
    <lineage>
        <taxon>Bacteria</taxon>
        <taxon>Bacillati</taxon>
        <taxon>Bacillota</taxon>
        <taxon>Bacilli</taxon>
        <taxon>Bacillales</taxon>
        <taxon>Alicyclobacillaceae</taxon>
        <taxon>Alicyclobacillus</taxon>
    </lineage>
</organism>
<evidence type="ECO:0000313" key="2">
    <source>
        <dbReference type="Proteomes" id="UP001164803"/>
    </source>
</evidence>
<protein>
    <submittedName>
        <fullName evidence="1">Uncharacterized protein</fullName>
    </submittedName>
</protein>
<dbReference type="EMBL" id="CP104064">
    <property type="protein sequence ID" value="WAH38581.1"/>
    <property type="molecule type" value="Genomic_DNA"/>
</dbReference>
<dbReference type="SUPFAM" id="SSF47413">
    <property type="entry name" value="lambda repressor-like DNA-binding domains"/>
    <property type="match status" value="1"/>
</dbReference>
<dbReference type="InterPro" id="IPR010982">
    <property type="entry name" value="Lambda_DNA-bd_dom_sf"/>
</dbReference>
<evidence type="ECO:0000313" key="1">
    <source>
        <dbReference type="EMBL" id="WAH38581.1"/>
    </source>
</evidence>
<dbReference type="CDD" id="cd00093">
    <property type="entry name" value="HTH_XRE"/>
    <property type="match status" value="1"/>
</dbReference>